<accession>A0A7Z2T6G7</accession>
<dbReference type="PRINTS" id="PR00421">
    <property type="entry name" value="THIOREDOXIN"/>
</dbReference>
<keyword evidence="6" id="KW-0676">Redox-active center</keyword>
<dbReference type="InterPro" id="IPR017937">
    <property type="entry name" value="Thioredoxin_CS"/>
</dbReference>
<keyword evidence="10" id="KW-1185">Reference proteome</keyword>
<dbReference type="GO" id="GO:0015035">
    <property type="term" value="F:protein-disulfide reductase activity"/>
    <property type="evidence" value="ECO:0007669"/>
    <property type="project" value="UniProtKB-UniRule"/>
</dbReference>
<dbReference type="GO" id="GO:0005829">
    <property type="term" value="C:cytosol"/>
    <property type="evidence" value="ECO:0007669"/>
    <property type="project" value="TreeGrafter"/>
</dbReference>
<dbReference type="Pfam" id="PF00085">
    <property type="entry name" value="Thioredoxin"/>
    <property type="match status" value="1"/>
</dbReference>
<dbReference type="PANTHER" id="PTHR45663:SF40">
    <property type="entry name" value="THIOREDOXIN 2"/>
    <property type="match status" value="1"/>
</dbReference>
<dbReference type="Gene3D" id="3.40.30.10">
    <property type="entry name" value="Glutaredoxin"/>
    <property type="match status" value="1"/>
</dbReference>
<dbReference type="InterPro" id="IPR005746">
    <property type="entry name" value="Thioredoxin"/>
</dbReference>
<reference evidence="9 10" key="1">
    <citation type="submission" date="2020-01" db="EMBL/GenBank/DDBJ databases">
        <title>Whole genome and functional gene identification of agarase of Vibrio HN897.</title>
        <authorList>
            <person name="Liu Y."/>
            <person name="Zhao Z."/>
        </authorList>
    </citation>
    <scope>NUCLEOTIDE SEQUENCE [LARGE SCALE GENOMIC DNA]</scope>
    <source>
        <strain evidence="9 10">HN897</strain>
    </source>
</reference>
<dbReference type="GO" id="GO:0046872">
    <property type="term" value="F:metal ion binding"/>
    <property type="evidence" value="ECO:0007669"/>
    <property type="project" value="UniProtKB-KW"/>
</dbReference>
<dbReference type="Pfam" id="PF21352">
    <property type="entry name" value="Zn_ribbon_Thio2"/>
    <property type="match status" value="1"/>
</dbReference>
<dbReference type="Gene3D" id="2.30.30.380">
    <property type="entry name" value="Zn-finger domain of Sec23/24"/>
    <property type="match status" value="1"/>
</dbReference>
<evidence type="ECO:0000256" key="5">
    <source>
        <dbReference type="ARBA" id="ARBA00023157"/>
    </source>
</evidence>
<dbReference type="InterPro" id="IPR036249">
    <property type="entry name" value="Thioredoxin-like_sf"/>
</dbReference>
<evidence type="ECO:0000256" key="7">
    <source>
        <dbReference type="NCBIfam" id="TIGR01068"/>
    </source>
</evidence>
<comment type="similarity">
    <text evidence="1">Belongs to the thioredoxin family.</text>
</comment>
<dbReference type="NCBIfam" id="NF008229">
    <property type="entry name" value="PRK10996.1"/>
    <property type="match status" value="1"/>
</dbReference>
<protein>
    <recommendedName>
        <fullName evidence="7">Thioredoxin</fullName>
    </recommendedName>
</protein>
<evidence type="ECO:0000256" key="6">
    <source>
        <dbReference type="ARBA" id="ARBA00023284"/>
    </source>
</evidence>
<dbReference type="EMBL" id="CP047476">
    <property type="protein sequence ID" value="QIA65279.1"/>
    <property type="molecule type" value="Genomic_DNA"/>
</dbReference>
<dbReference type="KEGG" id="vas:GT360_17155"/>
<dbReference type="RefSeq" id="WP_164650179.1">
    <property type="nucleotide sequence ID" value="NZ_CP047476.1"/>
</dbReference>
<evidence type="ECO:0000256" key="2">
    <source>
        <dbReference type="ARBA" id="ARBA00022448"/>
    </source>
</evidence>
<evidence type="ECO:0000256" key="1">
    <source>
        <dbReference type="ARBA" id="ARBA00008987"/>
    </source>
</evidence>
<sequence>MSTFNTRCPHCNSVNRVPQAKLNETAQCGRCQQPLLDGRPVEGTTDNFNALLNSEKTVVVDFWAPWCGPCVNFAPVFDQVANEQSSQARFIKVDTEAQQALAAQYGIRSIPTIMVFKNGERVNIINGALPKVQFEQWLSQS</sequence>
<dbReference type="PANTHER" id="PTHR45663">
    <property type="entry name" value="GEO12009P1"/>
    <property type="match status" value="1"/>
</dbReference>
<dbReference type="NCBIfam" id="TIGR01068">
    <property type="entry name" value="thioredoxin"/>
    <property type="match status" value="1"/>
</dbReference>
<gene>
    <name evidence="9" type="primary">trxC</name>
    <name evidence="9" type="ORF">GT360_17155</name>
</gene>
<dbReference type="AlphaFoldDB" id="A0A7Z2T6G7"/>
<keyword evidence="4" id="KW-0249">Electron transport</keyword>
<evidence type="ECO:0000256" key="4">
    <source>
        <dbReference type="ARBA" id="ARBA00022982"/>
    </source>
</evidence>
<dbReference type="SUPFAM" id="SSF52833">
    <property type="entry name" value="Thioredoxin-like"/>
    <property type="match status" value="1"/>
</dbReference>
<evidence type="ECO:0000259" key="8">
    <source>
        <dbReference type="PROSITE" id="PS51352"/>
    </source>
</evidence>
<evidence type="ECO:0000313" key="9">
    <source>
        <dbReference type="EMBL" id="QIA65279.1"/>
    </source>
</evidence>
<dbReference type="FunFam" id="3.40.30.10:FF:000001">
    <property type="entry name" value="Thioredoxin"/>
    <property type="match status" value="1"/>
</dbReference>
<dbReference type="PROSITE" id="PS00194">
    <property type="entry name" value="THIOREDOXIN_1"/>
    <property type="match status" value="1"/>
</dbReference>
<organism evidence="9 10">
    <name type="scientific">Vibrio astriarenae</name>
    <dbReference type="NCBI Taxonomy" id="1481923"/>
    <lineage>
        <taxon>Bacteria</taxon>
        <taxon>Pseudomonadati</taxon>
        <taxon>Pseudomonadota</taxon>
        <taxon>Gammaproteobacteria</taxon>
        <taxon>Vibrionales</taxon>
        <taxon>Vibrionaceae</taxon>
        <taxon>Vibrio</taxon>
    </lineage>
</organism>
<feature type="domain" description="Thioredoxin" evidence="8">
    <location>
        <begin position="20"/>
        <end position="141"/>
    </location>
</feature>
<dbReference type="InterPro" id="IPR049299">
    <property type="entry name" value="Thio2_N"/>
</dbReference>
<name>A0A7Z2T6G7_9VIBR</name>
<keyword evidence="3" id="KW-0479">Metal-binding</keyword>
<dbReference type="CDD" id="cd02947">
    <property type="entry name" value="TRX_family"/>
    <property type="match status" value="1"/>
</dbReference>
<proteinExistence type="inferred from homology"/>
<dbReference type="InterPro" id="IPR013766">
    <property type="entry name" value="Thioredoxin_domain"/>
</dbReference>
<keyword evidence="5" id="KW-1015">Disulfide bond</keyword>
<evidence type="ECO:0000313" key="10">
    <source>
        <dbReference type="Proteomes" id="UP000464262"/>
    </source>
</evidence>
<evidence type="ECO:0000256" key="3">
    <source>
        <dbReference type="ARBA" id="ARBA00022723"/>
    </source>
</evidence>
<dbReference type="PROSITE" id="PS51352">
    <property type="entry name" value="THIOREDOXIN_2"/>
    <property type="match status" value="1"/>
</dbReference>
<keyword evidence="2" id="KW-0813">Transport</keyword>
<dbReference type="Proteomes" id="UP000464262">
    <property type="component" value="Chromosome 2"/>
</dbReference>